<keyword evidence="3" id="KW-1185">Reference proteome</keyword>
<dbReference type="Pfam" id="PF20026">
    <property type="entry name" value="DUF6434"/>
    <property type="match status" value="1"/>
</dbReference>
<dbReference type="Proteomes" id="UP000676885">
    <property type="component" value="Chromosome"/>
</dbReference>
<organism evidence="2 3">
    <name type="scientific">Arthrobacter jiangjiafuii</name>
    <dbReference type="NCBI Taxonomy" id="2817475"/>
    <lineage>
        <taxon>Bacteria</taxon>
        <taxon>Bacillati</taxon>
        <taxon>Actinomycetota</taxon>
        <taxon>Actinomycetes</taxon>
        <taxon>Micrococcales</taxon>
        <taxon>Micrococcaceae</taxon>
        <taxon>Arthrobacter</taxon>
    </lineage>
</organism>
<dbReference type="InterPro" id="IPR045492">
    <property type="entry name" value="DUF6434"/>
</dbReference>
<dbReference type="EMBL" id="CP076022">
    <property type="protein sequence ID" value="QWC11353.1"/>
    <property type="molecule type" value="Genomic_DNA"/>
</dbReference>
<dbReference type="AlphaFoldDB" id="A0A975M7E9"/>
<proteinExistence type="predicted"/>
<name>A0A975M7E9_9MICC</name>
<gene>
    <name evidence="2" type="ORF">KKR91_07320</name>
</gene>
<evidence type="ECO:0000313" key="2">
    <source>
        <dbReference type="EMBL" id="QWC11353.1"/>
    </source>
</evidence>
<feature type="domain" description="DUF6434" evidence="1">
    <location>
        <begin position="87"/>
        <end position="145"/>
    </location>
</feature>
<sequence length="199" mass="22456">MGGFLGYSCPVNTPATNRPTLSPGLSGTEFLRWYWLKDELADFARSTGQKATGTKALLTQRIAAALDGQEFTEPRPTRQASLTQLTEPLSGLTVIPAGQRCSQVVRTWMSRHIGSGFHFDAPMRKFFAGADGTQTLQDAVDHWHQTRNESRQDIDPQFEYNRFTRTWHSLNPNGTRDQMLTAWHLYRSQPTDQRLGGNK</sequence>
<evidence type="ECO:0000313" key="3">
    <source>
        <dbReference type="Proteomes" id="UP000676885"/>
    </source>
</evidence>
<dbReference type="Pfam" id="PF18953">
    <property type="entry name" value="SAP_new25"/>
    <property type="match status" value="1"/>
</dbReference>
<dbReference type="KEGG" id="ajg:KKR91_07320"/>
<accession>A0A975M7E9</accession>
<protein>
    <submittedName>
        <fullName evidence="2">SAP domain-containing protein</fullName>
    </submittedName>
</protein>
<evidence type="ECO:0000259" key="1">
    <source>
        <dbReference type="Pfam" id="PF20026"/>
    </source>
</evidence>
<dbReference type="RefSeq" id="WP_210231030.1">
    <property type="nucleotide sequence ID" value="NZ_CP076022.1"/>
</dbReference>
<reference evidence="2 3" key="1">
    <citation type="submission" date="2021-05" db="EMBL/GenBank/DDBJ databases">
        <title>Novel species in genus Arthrobacter.</title>
        <authorList>
            <person name="Zhang G."/>
        </authorList>
    </citation>
    <scope>NUCLEOTIDE SEQUENCE [LARGE SCALE GENOMIC DNA]</scope>
    <source>
        <strain evidence="3">zg-ZUI227</strain>
    </source>
</reference>